<dbReference type="InterPro" id="IPR037185">
    <property type="entry name" value="EmrE-like"/>
</dbReference>
<reference evidence="7" key="2">
    <citation type="submission" date="2020-09" db="EMBL/GenBank/DDBJ databases">
        <authorList>
            <person name="Sun Q."/>
            <person name="Ohkuma M."/>
        </authorList>
    </citation>
    <scope>NUCLEOTIDE SEQUENCE</scope>
    <source>
        <strain evidence="7">JCM 19596</strain>
    </source>
</reference>
<keyword evidence="3 5" id="KW-1133">Transmembrane helix</keyword>
<protein>
    <submittedName>
        <fullName evidence="7">EamA family transporter</fullName>
    </submittedName>
</protein>
<comment type="caution">
    <text evidence="7">The sequence shown here is derived from an EMBL/GenBank/DDBJ whole genome shotgun (WGS) entry which is preliminary data.</text>
</comment>
<dbReference type="EMBL" id="BMPG01000002">
    <property type="protein sequence ID" value="GGL58908.1"/>
    <property type="molecule type" value="Genomic_DNA"/>
</dbReference>
<evidence type="ECO:0000256" key="4">
    <source>
        <dbReference type="ARBA" id="ARBA00023136"/>
    </source>
</evidence>
<proteinExistence type="predicted"/>
<evidence type="ECO:0000256" key="2">
    <source>
        <dbReference type="ARBA" id="ARBA00022692"/>
    </source>
</evidence>
<dbReference type="GO" id="GO:0016020">
    <property type="term" value="C:membrane"/>
    <property type="evidence" value="ECO:0007669"/>
    <property type="project" value="UniProtKB-SubCell"/>
</dbReference>
<evidence type="ECO:0000313" key="8">
    <source>
        <dbReference type="Proteomes" id="UP000607197"/>
    </source>
</evidence>
<dbReference type="InterPro" id="IPR000620">
    <property type="entry name" value="EamA_dom"/>
</dbReference>
<dbReference type="Proteomes" id="UP000607197">
    <property type="component" value="Unassembled WGS sequence"/>
</dbReference>
<feature type="transmembrane region" description="Helical" evidence="5">
    <location>
        <begin position="126"/>
        <end position="145"/>
    </location>
</feature>
<evidence type="ECO:0000256" key="1">
    <source>
        <dbReference type="ARBA" id="ARBA00004141"/>
    </source>
</evidence>
<feature type="transmembrane region" description="Helical" evidence="5">
    <location>
        <begin position="220"/>
        <end position="240"/>
    </location>
</feature>
<organism evidence="7 8">
    <name type="scientific">Halocalculus aciditolerans</name>
    <dbReference type="NCBI Taxonomy" id="1383812"/>
    <lineage>
        <taxon>Archaea</taxon>
        <taxon>Methanobacteriati</taxon>
        <taxon>Methanobacteriota</taxon>
        <taxon>Stenosarchaea group</taxon>
        <taxon>Halobacteria</taxon>
        <taxon>Halobacteriales</taxon>
        <taxon>Halobacteriaceae</taxon>
        <taxon>Halocalculus</taxon>
    </lineage>
</organism>
<dbReference type="PANTHER" id="PTHR32322:SF2">
    <property type="entry name" value="EAMA DOMAIN-CONTAINING PROTEIN"/>
    <property type="match status" value="1"/>
</dbReference>
<evidence type="ECO:0000256" key="5">
    <source>
        <dbReference type="SAM" id="Phobius"/>
    </source>
</evidence>
<evidence type="ECO:0000259" key="6">
    <source>
        <dbReference type="Pfam" id="PF00892"/>
    </source>
</evidence>
<feature type="domain" description="EamA" evidence="6">
    <location>
        <begin position="157"/>
        <end position="292"/>
    </location>
</feature>
<dbReference type="Pfam" id="PF00892">
    <property type="entry name" value="EamA"/>
    <property type="match status" value="2"/>
</dbReference>
<keyword evidence="2 5" id="KW-0812">Transmembrane</keyword>
<feature type="transmembrane region" description="Helical" evidence="5">
    <location>
        <begin position="252"/>
        <end position="270"/>
    </location>
</feature>
<evidence type="ECO:0000256" key="3">
    <source>
        <dbReference type="ARBA" id="ARBA00022989"/>
    </source>
</evidence>
<accession>A0A830FBT9</accession>
<feature type="transmembrane region" description="Helical" evidence="5">
    <location>
        <begin position="96"/>
        <end position="119"/>
    </location>
</feature>
<keyword evidence="4 5" id="KW-0472">Membrane</keyword>
<feature type="transmembrane region" description="Helical" evidence="5">
    <location>
        <begin position="72"/>
        <end position="90"/>
    </location>
</feature>
<dbReference type="PANTHER" id="PTHR32322">
    <property type="entry name" value="INNER MEMBRANE TRANSPORTER"/>
    <property type="match status" value="1"/>
</dbReference>
<feature type="transmembrane region" description="Helical" evidence="5">
    <location>
        <begin position="187"/>
        <end position="208"/>
    </location>
</feature>
<name>A0A830FBT9_9EURY</name>
<dbReference type="SUPFAM" id="SSF103481">
    <property type="entry name" value="Multidrug resistance efflux transporter EmrE"/>
    <property type="match status" value="2"/>
</dbReference>
<reference evidence="7" key="1">
    <citation type="journal article" date="2014" name="Int. J. Syst. Evol. Microbiol.">
        <title>Complete genome sequence of Corynebacterium casei LMG S-19264T (=DSM 44701T), isolated from a smear-ripened cheese.</title>
        <authorList>
            <consortium name="US DOE Joint Genome Institute (JGI-PGF)"/>
            <person name="Walter F."/>
            <person name="Albersmeier A."/>
            <person name="Kalinowski J."/>
            <person name="Ruckert C."/>
        </authorList>
    </citation>
    <scope>NUCLEOTIDE SEQUENCE</scope>
    <source>
        <strain evidence="7">JCM 19596</strain>
    </source>
</reference>
<feature type="transmembrane region" description="Helical" evidence="5">
    <location>
        <begin position="157"/>
        <end position="175"/>
    </location>
</feature>
<sequence>MLLSVMASRRDALLYLALAAVWGTAFPATKAALADFPPVLLGGLRFTLAAVLLFAVAAATGRSLRPRGPGDWTPILVGGVFNIGAHHALLFAGQDYVTSAVASTLLGLVPVLTPAVTAVFRPDESISARGVAGVLLGFLGVVLIANPDPDNLLRDVGVWLVLASAVAWVAGAVFTREDAAALPGLSLQAWMLAVGALALDAVSLLLPGQGLAAATPTTESLLWVGYLAVIPGAFGFLVYFRLLHRLGPIEMGLIEYVIPPFAAVFGWLVLDESLAPSTVYGFAAILAGFLLVKWRHVQRYLRQRIDGTGPPSAD</sequence>
<dbReference type="AlphaFoldDB" id="A0A830FBT9"/>
<comment type="subcellular location">
    <subcellularLocation>
        <location evidence="1">Membrane</location>
        <topology evidence="1">Multi-pass membrane protein</topology>
    </subcellularLocation>
</comment>
<gene>
    <name evidence="7" type="ORF">GCM10009039_16400</name>
</gene>
<feature type="domain" description="EamA" evidence="6">
    <location>
        <begin position="13"/>
        <end position="144"/>
    </location>
</feature>
<feature type="transmembrane region" description="Helical" evidence="5">
    <location>
        <begin position="276"/>
        <end position="294"/>
    </location>
</feature>
<keyword evidence="8" id="KW-1185">Reference proteome</keyword>
<dbReference type="InterPro" id="IPR050638">
    <property type="entry name" value="AA-Vitamin_Transporters"/>
</dbReference>
<feature type="transmembrane region" description="Helical" evidence="5">
    <location>
        <begin position="43"/>
        <end position="60"/>
    </location>
</feature>
<evidence type="ECO:0000313" key="7">
    <source>
        <dbReference type="EMBL" id="GGL58908.1"/>
    </source>
</evidence>